<protein>
    <submittedName>
        <fullName evidence="2">Uncharacterized protein</fullName>
    </submittedName>
</protein>
<dbReference type="Proteomes" id="UP000316968">
    <property type="component" value="Chromosome"/>
</dbReference>
<gene>
    <name evidence="2" type="ORF">FFV09_14585</name>
</gene>
<feature type="region of interest" description="Disordered" evidence="1">
    <location>
        <begin position="136"/>
        <end position="226"/>
    </location>
</feature>
<reference evidence="2 3" key="1">
    <citation type="submission" date="2019-06" db="EMBL/GenBank/DDBJ databases">
        <title>Saccharibacillus brassicae sp. nov., an endophytic bacterium isolated from Chinese cabbage seeds (Brassica pekinensis).</title>
        <authorList>
            <person name="Jiang L."/>
            <person name="Lee J."/>
            <person name="Kim S.W."/>
        </authorList>
    </citation>
    <scope>NUCLEOTIDE SEQUENCE [LARGE SCALE GENOMIC DNA]</scope>
    <source>
        <strain evidence="3">KCTC 43072 / ATSA2</strain>
    </source>
</reference>
<accession>A0A4Y6V106</accession>
<organism evidence="2 3">
    <name type="scientific">Saccharibacillus brassicae</name>
    <dbReference type="NCBI Taxonomy" id="2583377"/>
    <lineage>
        <taxon>Bacteria</taxon>
        <taxon>Bacillati</taxon>
        <taxon>Bacillota</taxon>
        <taxon>Bacilli</taxon>
        <taxon>Bacillales</taxon>
        <taxon>Paenibacillaceae</taxon>
        <taxon>Saccharibacillus</taxon>
    </lineage>
</organism>
<sequence length="377" mass="39930">MLALDDSAWQRLITAYGGGQEAADLLRELEPDASDGERREALMELLLHQGTIYTATLAAVPHLARMAANAADPQVRADLYILCGWMEASREAGANPRDIASSGEFRRKRQPKLEAEIVERIARGYREGLERLGRLGQAGGGAGRVEAADGGEERAGAAHGGAGPDGNGDGGAERARAAEAERGVERAGNACWAEAEDGGARQTEAMDGGEERAGAAEAERDSEGDSDAVYRLAAHEAYAGRTKNARLLFRFPEGEEYAGACPSCQVPWYIWPEDPEEGEESGAPARKEKRSSWIVHAEDPVFVPAQVGGSSRIRPVDEAAGQPELRALAREAARFGVYATADAAASLGGRVVCPACGTDVSVWEALTEDAERSEAGE</sequence>
<dbReference type="OrthoDB" id="796912at2"/>
<feature type="compositionally biased region" description="Gly residues" evidence="1">
    <location>
        <begin position="158"/>
        <end position="170"/>
    </location>
</feature>
<evidence type="ECO:0000256" key="1">
    <source>
        <dbReference type="SAM" id="MobiDB-lite"/>
    </source>
</evidence>
<keyword evidence="3" id="KW-1185">Reference proteome</keyword>
<dbReference type="EMBL" id="CP041217">
    <property type="protein sequence ID" value="QDH21955.1"/>
    <property type="molecule type" value="Genomic_DNA"/>
</dbReference>
<proteinExistence type="predicted"/>
<feature type="compositionally biased region" description="Basic and acidic residues" evidence="1">
    <location>
        <begin position="209"/>
        <end position="223"/>
    </location>
</feature>
<dbReference type="AlphaFoldDB" id="A0A4Y6V106"/>
<name>A0A4Y6V106_SACBS</name>
<evidence type="ECO:0000313" key="2">
    <source>
        <dbReference type="EMBL" id="QDH21955.1"/>
    </source>
</evidence>
<dbReference type="KEGG" id="saca:FFV09_14585"/>
<dbReference type="RefSeq" id="WP_141448499.1">
    <property type="nucleotide sequence ID" value="NZ_CP041217.1"/>
</dbReference>
<feature type="compositionally biased region" description="Basic and acidic residues" evidence="1">
    <location>
        <begin position="171"/>
        <end position="185"/>
    </location>
</feature>
<evidence type="ECO:0000313" key="3">
    <source>
        <dbReference type="Proteomes" id="UP000316968"/>
    </source>
</evidence>